<evidence type="ECO:0000256" key="4">
    <source>
        <dbReference type="ARBA" id="ARBA00023015"/>
    </source>
</evidence>
<dbReference type="InterPro" id="IPR001005">
    <property type="entry name" value="SANT/Myb"/>
</dbReference>
<dbReference type="SUPFAM" id="SSF46689">
    <property type="entry name" value="Homeodomain-like"/>
    <property type="match status" value="1"/>
</dbReference>
<evidence type="ECO:0000313" key="9">
    <source>
        <dbReference type="EMBL" id="KAF3438305.1"/>
    </source>
</evidence>
<dbReference type="FunFam" id="1.10.10.60:FF:000002">
    <property type="entry name" value="Myb family transcription factor"/>
    <property type="match status" value="1"/>
</dbReference>
<feature type="compositionally biased region" description="Polar residues" evidence="7">
    <location>
        <begin position="1"/>
        <end position="12"/>
    </location>
</feature>
<feature type="domain" description="Myb-like" evidence="8">
    <location>
        <begin position="260"/>
        <end position="311"/>
    </location>
</feature>
<dbReference type="GO" id="GO:0005634">
    <property type="term" value="C:nucleus"/>
    <property type="evidence" value="ECO:0007669"/>
    <property type="project" value="UniProtKB-SubCell"/>
</dbReference>
<dbReference type="InterPro" id="IPR006447">
    <property type="entry name" value="Myb_dom_plants"/>
</dbReference>
<dbReference type="InterPro" id="IPR044847">
    <property type="entry name" value="KAN_fam"/>
</dbReference>
<keyword evidence="3" id="KW-0221">Differentiation</keyword>
<proteinExistence type="predicted"/>
<keyword evidence="10" id="KW-1185">Reference proteome</keyword>
<evidence type="ECO:0000256" key="3">
    <source>
        <dbReference type="ARBA" id="ARBA00022782"/>
    </source>
</evidence>
<protein>
    <recommendedName>
        <fullName evidence="8">Myb-like domain-containing protein</fullName>
    </recommendedName>
</protein>
<evidence type="ECO:0000256" key="2">
    <source>
        <dbReference type="ARBA" id="ARBA00022473"/>
    </source>
</evidence>
<dbReference type="InterPro" id="IPR009057">
    <property type="entry name" value="Homeodomain-like_sf"/>
</dbReference>
<comment type="caution">
    <text evidence="9">The sequence shown here is derived from an EMBL/GenBank/DDBJ whole genome shotgun (WGS) entry which is preliminary data.</text>
</comment>
<keyword evidence="2" id="KW-0217">Developmental protein</keyword>
<feature type="compositionally biased region" description="Polar residues" evidence="7">
    <location>
        <begin position="20"/>
        <end position="35"/>
    </location>
</feature>
<evidence type="ECO:0000313" key="10">
    <source>
        <dbReference type="Proteomes" id="UP000796880"/>
    </source>
</evidence>
<keyword evidence="5" id="KW-0804">Transcription</keyword>
<comment type="subcellular location">
    <subcellularLocation>
        <location evidence="1">Nucleus</location>
    </subcellularLocation>
</comment>
<dbReference type="PANTHER" id="PTHR31496">
    <property type="entry name" value="TRANSCRIPTION FACTOR KAN2-RELATED"/>
    <property type="match status" value="1"/>
</dbReference>
<dbReference type="OrthoDB" id="551907at2759"/>
<dbReference type="GO" id="GO:0006355">
    <property type="term" value="P:regulation of DNA-templated transcription"/>
    <property type="evidence" value="ECO:0007669"/>
    <property type="project" value="InterPro"/>
</dbReference>
<keyword evidence="6" id="KW-0539">Nucleus</keyword>
<reference evidence="9" key="1">
    <citation type="submission" date="2020-03" db="EMBL/GenBank/DDBJ databases">
        <title>A high-quality chromosome-level genome assembly of a woody plant with both climbing and erect habits, Rhamnella rubrinervis.</title>
        <authorList>
            <person name="Lu Z."/>
            <person name="Yang Y."/>
            <person name="Zhu X."/>
            <person name="Sun Y."/>
        </authorList>
    </citation>
    <scope>NUCLEOTIDE SEQUENCE</scope>
    <source>
        <strain evidence="9">BYM</strain>
        <tissue evidence="9">Leaf</tissue>
    </source>
</reference>
<dbReference type="EMBL" id="VOIH02000009">
    <property type="protein sequence ID" value="KAF3438305.1"/>
    <property type="molecule type" value="Genomic_DNA"/>
</dbReference>
<organism evidence="9 10">
    <name type="scientific">Rhamnella rubrinervis</name>
    <dbReference type="NCBI Taxonomy" id="2594499"/>
    <lineage>
        <taxon>Eukaryota</taxon>
        <taxon>Viridiplantae</taxon>
        <taxon>Streptophyta</taxon>
        <taxon>Embryophyta</taxon>
        <taxon>Tracheophyta</taxon>
        <taxon>Spermatophyta</taxon>
        <taxon>Magnoliopsida</taxon>
        <taxon>eudicotyledons</taxon>
        <taxon>Gunneridae</taxon>
        <taxon>Pentapetalae</taxon>
        <taxon>rosids</taxon>
        <taxon>fabids</taxon>
        <taxon>Rosales</taxon>
        <taxon>Rhamnaceae</taxon>
        <taxon>rhamnoid group</taxon>
        <taxon>Rhamneae</taxon>
        <taxon>Rhamnella</taxon>
    </lineage>
</organism>
<dbReference type="GO" id="GO:0010158">
    <property type="term" value="P:abaxial cell fate specification"/>
    <property type="evidence" value="ECO:0007669"/>
    <property type="project" value="InterPro"/>
</dbReference>
<dbReference type="Proteomes" id="UP000796880">
    <property type="component" value="Unassembled WGS sequence"/>
</dbReference>
<sequence length="459" mass="51340">MDDRSSSLNQIPDLSLHISPPNSAPSSICTGTTNDAESESGFDIWRREDEHAGLLKSHSDSSIRANNNDTAELELSLANPNSSSSAIASEAESPWRRNYFFSSREADHIINHGKPIKGIPVYSNNYSSFPASNLDQYYYSRKLRGNFYEMPYSSSAAAAACSSSPPSTFLNRSCNGTTTSSTSGAHGLEPMLPRFNGITMESLIRPTQQFQYLDHHHHQYNQYQYHQYGNIGPNNSDFSNGFRSRFIPKLQNRRNMRAPRMRWTSSLHTRFIHAVELLGGHERATPKSVLELMDVKDLTLAHVKSHLQMYRTVKNTDKPVASSDGSGEDDLMSTTTKAAPQYDQNYNNNNADCLLINQRSSGSNNSNNATFYDLERDNLVQSSNNLWSNSSSKGDWLQANSRDSEYELRPESCSLSSHQIRTGNQFEGSSCAQSKSFMESNPSLEFSLGRPDWQSNGND</sequence>
<gene>
    <name evidence="9" type="ORF">FNV43_RR21067</name>
</gene>
<keyword evidence="4" id="KW-0805">Transcription regulation</keyword>
<dbReference type="NCBIfam" id="TIGR01557">
    <property type="entry name" value="myb_SHAQKYF"/>
    <property type="match status" value="1"/>
</dbReference>
<feature type="region of interest" description="Disordered" evidence="7">
    <location>
        <begin position="314"/>
        <end position="333"/>
    </location>
</feature>
<evidence type="ECO:0000256" key="5">
    <source>
        <dbReference type="ARBA" id="ARBA00023163"/>
    </source>
</evidence>
<evidence type="ECO:0000259" key="8">
    <source>
        <dbReference type="Pfam" id="PF00249"/>
    </source>
</evidence>
<evidence type="ECO:0000256" key="1">
    <source>
        <dbReference type="ARBA" id="ARBA00004123"/>
    </source>
</evidence>
<dbReference type="Gene3D" id="1.10.10.60">
    <property type="entry name" value="Homeodomain-like"/>
    <property type="match status" value="1"/>
</dbReference>
<evidence type="ECO:0000256" key="7">
    <source>
        <dbReference type="SAM" id="MobiDB-lite"/>
    </source>
</evidence>
<dbReference type="AlphaFoldDB" id="A0A8K0DVZ2"/>
<name>A0A8K0DVZ2_9ROSA</name>
<accession>A0A8K0DVZ2</accession>
<dbReference type="PANTHER" id="PTHR31496:SF3">
    <property type="entry name" value="TRANSCRIPTION REPRESSOR KAN1"/>
    <property type="match status" value="1"/>
</dbReference>
<feature type="region of interest" description="Disordered" evidence="7">
    <location>
        <begin position="1"/>
        <end position="40"/>
    </location>
</feature>
<dbReference type="Pfam" id="PF00249">
    <property type="entry name" value="Myb_DNA-binding"/>
    <property type="match status" value="1"/>
</dbReference>
<dbReference type="GO" id="GO:0000976">
    <property type="term" value="F:transcription cis-regulatory region binding"/>
    <property type="evidence" value="ECO:0007669"/>
    <property type="project" value="InterPro"/>
</dbReference>
<evidence type="ECO:0000256" key="6">
    <source>
        <dbReference type="ARBA" id="ARBA00023242"/>
    </source>
</evidence>